<keyword evidence="1" id="KW-0472">Membrane</keyword>
<feature type="transmembrane region" description="Helical" evidence="1">
    <location>
        <begin position="31"/>
        <end position="53"/>
    </location>
</feature>
<accession>A0A8J8T2I4</accession>
<proteinExistence type="predicted"/>
<dbReference type="AlphaFoldDB" id="A0A8J8T2I4"/>
<evidence type="ECO:0000256" key="1">
    <source>
        <dbReference type="SAM" id="Phobius"/>
    </source>
</evidence>
<gene>
    <name evidence="2" type="ORF">FGO68_gene5750</name>
</gene>
<protein>
    <recommendedName>
        <fullName evidence="4">Transmembrane protein</fullName>
    </recommendedName>
</protein>
<keyword evidence="3" id="KW-1185">Reference proteome</keyword>
<keyword evidence="1" id="KW-0812">Transmembrane</keyword>
<comment type="caution">
    <text evidence="2">The sequence shown here is derived from an EMBL/GenBank/DDBJ whole genome shotgun (WGS) entry which is preliminary data.</text>
</comment>
<sequence length="488" mass="57106">MDKVAKVLETISVGQYSPQLYFKGKQQHSSVFGGLFTIAYSIFFLTVSTFILVDLFSLKNFSLQTETFNFDNTFRCNSRLYCKSITFDEFYEAYFNLFSLIIQIPDFDPRLEDCNKFNMTATLKFRMVSTQKEDTYDINITKGFKSSIDDEACIFDFPNSIEIKNKFRDQSDEIFFDNYYQGIQLFPVGQWIIVNGLNETFQVKIGYFKQKYFDSGVSSFSSTYQPVIQTTRVIYRTFSYVEYCNYKSISSIFYRNIPDERTIYFDTEQFESYEPLNVNRTQLKIYTEALRKGVNYTRYPQSFLTALAKISGLLVILKASLAMMAYHRNKFFKQMEQADEKEQKIPHQQQSPINESLASLLFEGRRAENKTIMSIEERFSFERIEDTVEKVQDFQAQIKSVSQALQTHQHSTKKSIVSQSAQIESILQKQLPEQIVNIEQTVQNLQQALSISQRQQTLHEKQILELQEVIRVMQIKQQAVEVPSKENE</sequence>
<dbReference type="Proteomes" id="UP000785679">
    <property type="component" value="Unassembled WGS sequence"/>
</dbReference>
<organism evidence="2 3">
    <name type="scientific">Halteria grandinella</name>
    <dbReference type="NCBI Taxonomy" id="5974"/>
    <lineage>
        <taxon>Eukaryota</taxon>
        <taxon>Sar</taxon>
        <taxon>Alveolata</taxon>
        <taxon>Ciliophora</taxon>
        <taxon>Intramacronucleata</taxon>
        <taxon>Spirotrichea</taxon>
        <taxon>Stichotrichia</taxon>
        <taxon>Sporadotrichida</taxon>
        <taxon>Halteriidae</taxon>
        <taxon>Halteria</taxon>
    </lineage>
</organism>
<dbReference type="EMBL" id="RRYP01008885">
    <property type="protein sequence ID" value="TNV79460.1"/>
    <property type="molecule type" value="Genomic_DNA"/>
</dbReference>
<evidence type="ECO:0000313" key="2">
    <source>
        <dbReference type="EMBL" id="TNV79460.1"/>
    </source>
</evidence>
<evidence type="ECO:0008006" key="4">
    <source>
        <dbReference type="Google" id="ProtNLM"/>
    </source>
</evidence>
<name>A0A8J8T2I4_HALGN</name>
<evidence type="ECO:0000313" key="3">
    <source>
        <dbReference type="Proteomes" id="UP000785679"/>
    </source>
</evidence>
<reference evidence="2" key="1">
    <citation type="submission" date="2019-06" db="EMBL/GenBank/DDBJ databases">
        <authorList>
            <person name="Zheng W."/>
        </authorList>
    </citation>
    <scope>NUCLEOTIDE SEQUENCE</scope>
    <source>
        <strain evidence="2">QDHG01</strain>
    </source>
</reference>
<keyword evidence="1" id="KW-1133">Transmembrane helix</keyword>